<name>A0ABW3MKR0_9PSEU</name>
<evidence type="ECO:0000313" key="3">
    <source>
        <dbReference type="Proteomes" id="UP001597045"/>
    </source>
</evidence>
<organism evidence="2 3">
    <name type="scientific">Kibdelosporangium lantanae</name>
    <dbReference type="NCBI Taxonomy" id="1497396"/>
    <lineage>
        <taxon>Bacteria</taxon>
        <taxon>Bacillati</taxon>
        <taxon>Actinomycetota</taxon>
        <taxon>Actinomycetes</taxon>
        <taxon>Pseudonocardiales</taxon>
        <taxon>Pseudonocardiaceae</taxon>
        <taxon>Kibdelosporangium</taxon>
    </lineage>
</organism>
<accession>A0ABW3MKR0</accession>
<sequence>WSQRLTASAAARTGELPLWQDILGTEDPLLTSRPLTADDKVGSLASLTLSMPTTETLGNDVLLASFAYAVGQWRRTQSAVVVMLEGHGREEIEPGLDLTQTLGWFTTRYPVRIDPGPSLDNALKAVKEQLATIPDNGIGYGMLRYLNPGTAALAKLPEPQISFNHLGRLDNATHEGIGGGAHPDTPLPHALIVNSYTDGTNLTATWSWPQGLIPTDSVHAL</sequence>
<feature type="domain" description="Condensation" evidence="1">
    <location>
        <begin position="48"/>
        <end position="171"/>
    </location>
</feature>
<dbReference type="PANTHER" id="PTHR45398:SF1">
    <property type="entry name" value="ENZYME, PUTATIVE (JCVI)-RELATED"/>
    <property type="match status" value="1"/>
</dbReference>
<protein>
    <submittedName>
        <fullName evidence="2">Condensation domain-containing protein</fullName>
    </submittedName>
</protein>
<proteinExistence type="predicted"/>
<keyword evidence="3" id="KW-1185">Reference proteome</keyword>
<reference evidence="3" key="1">
    <citation type="journal article" date="2019" name="Int. J. Syst. Evol. Microbiol.">
        <title>The Global Catalogue of Microorganisms (GCM) 10K type strain sequencing project: providing services to taxonomists for standard genome sequencing and annotation.</title>
        <authorList>
            <consortium name="The Broad Institute Genomics Platform"/>
            <consortium name="The Broad Institute Genome Sequencing Center for Infectious Disease"/>
            <person name="Wu L."/>
            <person name="Ma J."/>
        </authorList>
    </citation>
    <scope>NUCLEOTIDE SEQUENCE [LARGE SCALE GENOMIC DNA]</scope>
    <source>
        <strain evidence="3">JCM 31486</strain>
    </source>
</reference>
<comment type="caution">
    <text evidence="2">The sequence shown here is derived from an EMBL/GenBank/DDBJ whole genome shotgun (WGS) entry which is preliminary data.</text>
</comment>
<dbReference type="PANTHER" id="PTHR45398">
    <property type="match status" value="1"/>
</dbReference>
<dbReference type="InterPro" id="IPR010060">
    <property type="entry name" value="NRPS_synth"/>
</dbReference>
<dbReference type="Gene3D" id="3.30.559.30">
    <property type="entry name" value="Nonribosomal peptide synthetase, condensation domain"/>
    <property type="match status" value="1"/>
</dbReference>
<dbReference type="Proteomes" id="UP001597045">
    <property type="component" value="Unassembled WGS sequence"/>
</dbReference>
<evidence type="ECO:0000259" key="1">
    <source>
        <dbReference type="Pfam" id="PF00668"/>
    </source>
</evidence>
<dbReference type="InterPro" id="IPR001242">
    <property type="entry name" value="Condensation_dom"/>
</dbReference>
<gene>
    <name evidence="2" type="ORF">ACFQ1S_39905</name>
</gene>
<feature type="non-terminal residue" evidence="2">
    <location>
        <position position="221"/>
    </location>
</feature>
<dbReference type="EMBL" id="JBHTIS010003461">
    <property type="protein sequence ID" value="MFD1051272.1"/>
    <property type="molecule type" value="Genomic_DNA"/>
</dbReference>
<dbReference type="SUPFAM" id="SSF52777">
    <property type="entry name" value="CoA-dependent acyltransferases"/>
    <property type="match status" value="1"/>
</dbReference>
<evidence type="ECO:0000313" key="2">
    <source>
        <dbReference type="EMBL" id="MFD1051272.1"/>
    </source>
</evidence>
<dbReference type="NCBIfam" id="TIGR01720">
    <property type="entry name" value="NRPS-para261"/>
    <property type="match status" value="1"/>
</dbReference>
<feature type="non-terminal residue" evidence="2">
    <location>
        <position position="1"/>
    </location>
</feature>
<dbReference type="Pfam" id="PF00668">
    <property type="entry name" value="Condensation"/>
    <property type="match status" value="1"/>
</dbReference>